<dbReference type="GeneID" id="92919558"/>
<gene>
    <name evidence="1" type="ORF">F936_02066</name>
</gene>
<keyword evidence="2" id="KW-1185">Reference proteome</keyword>
<dbReference type="RefSeq" id="WP_005047234.1">
    <property type="nucleotide sequence ID" value="NZ_KB849780.1"/>
</dbReference>
<dbReference type="Proteomes" id="UP000013024">
    <property type="component" value="Unassembled WGS sequence"/>
</dbReference>
<accession>A0ABN0K6C6</accession>
<comment type="caution">
    <text evidence="1">The sequence shown here is derived from an EMBL/GenBank/DDBJ whole genome shotgun (WGS) entry which is preliminary data.</text>
</comment>
<organism evidence="1 2">
    <name type="scientific">Acinetobacter calcoaceticus DSM 30006 = CIP 81.8</name>
    <dbReference type="NCBI Taxonomy" id="981331"/>
    <lineage>
        <taxon>Bacteria</taxon>
        <taxon>Pseudomonadati</taxon>
        <taxon>Pseudomonadota</taxon>
        <taxon>Gammaproteobacteria</taxon>
        <taxon>Moraxellales</taxon>
        <taxon>Moraxellaceae</taxon>
        <taxon>Acinetobacter</taxon>
        <taxon>Acinetobacter calcoaceticus/baumannii complex</taxon>
    </lineage>
</organism>
<evidence type="ECO:0000313" key="2">
    <source>
        <dbReference type="Proteomes" id="UP000013024"/>
    </source>
</evidence>
<dbReference type="PROSITE" id="PS51257">
    <property type="entry name" value="PROKAR_LIPOPROTEIN"/>
    <property type="match status" value="1"/>
</dbReference>
<reference evidence="1 2" key="1">
    <citation type="submission" date="2013-02" db="EMBL/GenBank/DDBJ databases">
        <title>The Genome Sequence of Acinetobacter calcoaceticus CIP 81.8.</title>
        <authorList>
            <consortium name="The Broad Institute Genome Sequencing Platform"/>
            <consortium name="The Broad Institute Genome Sequencing Center for Infectious Disease"/>
            <person name="Cerqueira G."/>
            <person name="Feldgarden M."/>
            <person name="Courvalin P."/>
            <person name="Perichon B."/>
            <person name="Grillot-Courvalin C."/>
            <person name="Clermont D."/>
            <person name="Rocha E."/>
            <person name="Yoon E.-J."/>
            <person name="Nemec A."/>
            <person name="Walker B."/>
            <person name="Young S.K."/>
            <person name="Zeng Q."/>
            <person name="Gargeya S."/>
            <person name="Fitzgerald M."/>
            <person name="Haas B."/>
            <person name="Abouelleil A."/>
            <person name="Alvarado L."/>
            <person name="Arachchi H.M."/>
            <person name="Berlin A.M."/>
            <person name="Chapman S.B."/>
            <person name="Dewar J."/>
            <person name="Goldberg J."/>
            <person name="Griggs A."/>
            <person name="Gujja S."/>
            <person name="Hansen M."/>
            <person name="Howarth C."/>
            <person name="Imamovic A."/>
            <person name="Larimer J."/>
            <person name="McCowan C."/>
            <person name="Murphy C."/>
            <person name="Neiman D."/>
            <person name="Pearson M."/>
            <person name="Priest M."/>
            <person name="Roberts A."/>
            <person name="Saif S."/>
            <person name="Shea T."/>
            <person name="Sisk P."/>
            <person name="Sykes S."/>
            <person name="Wortman J."/>
            <person name="Nusbaum C."/>
            <person name="Birren B."/>
        </authorList>
    </citation>
    <scope>NUCLEOTIDE SEQUENCE [LARGE SCALE GENOMIC DNA]</scope>
    <source>
        <strain evidence="1 2">CIP 81.8</strain>
    </source>
</reference>
<name>A0ABN0K6C6_ACICA</name>
<sequence length="382" mass="41011">MKKLFLFAILLGLSGCGDNNQNETSESNMQMNLLQTTELAAPTLSNYNLTASARVMSSAAAPLGGWSITNSTVMGASTLIDTVKDTRVSAALVTPNAKQVAEVLRGGVAGIALSIAVDQLLGAVDWVMDAGNNQIRYKPKSIAGEPPITEIGIFIYRSNGVKETTRGDSINAVCKNIQQWYFEVSNFRPTIDWEHVSRSGSYFTCRFLETGYQRFTGTIEGGIYSSEKTLPLETLAGKVISNADSGSLDAQVATNGATQNILNDVVQAEPVVQELEKNADNKCPSGITNGNGDCWVCSRESWQPIRSRVVYAKDVTNGLGGCSAGMNSSQLLTRYNAYTELGASRDAENACWSPQDQEHLIQAKMAKATANDCKSYLGALGQ</sequence>
<dbReference type="EMBL" id="APQI01000004">
    <property type="protein sequence ID" value="ENV98983.1"/>
    <property type="molecule type" value="Genomic_DNA"/>
</dbReference>
<proteinExistence type="predicted"/>
<evidence type="ECO:0000313" key="1">
    <source>
        <dbReference type="EMBL" id="ENV98983.1"/>
    </source>
</evidence>
<evidence type="ECO:0008006" key="3">
    <source>
        <dbReference type="Google" id="ProtNLM"/>
    </source>
</evidence>
<protein>
    <recommendedName>
        <fullName evidence="3">PBP domain-containing protein</fullName>
    </recommendedName>
</protein>